<feature type="region of interest" description="Disordered" evidence="1">
    <location>
        <begin position="28"/>
        <end position="101"/>
    </location>
</feature>
<protein>
    <submittedName>
        <fullName evidence="2">Uncharacterized protein</fullName>
    </submittedName>
</protein>
<evidence type="ECO:0000313" key="2">
    <source>
        <dbReference type="EMBL" id="SDC01838.1"/>
    </source>
</evidence>
<feature type="compositionally biased region" description="Low complexity" evidence="1">
    <location>
        <begin position="32"/>
        <end position="76"/>
    </location>
</feature>
<name>A0A1G6I5Z2_9ACTN</name>
<gene>
    <name evidence="2" type="ORF">GA0111570_11446</name>
</gene>
<evidence type="ECO:0000256" key="1">
    <source>
        <dbReference type="SAM" id="MobiDB-lite"/>
    </source>
</evidence>
<sequence length="261" mass="25787">MTSRGFAVAIVTLLLGLGLTLTGCAQRGPSAGPSGQDSSTPSQTTGPSSSAGQSPLTTATSTAKSSPATGGSTTPDGAEDPKQTRIRTGPVASFGGPAYGDQGTDRIGNGMWCDTIQVFWGGAVPAGVTFRFDRAVTKPSSGLDVRPGTCGTKGADRTCLGLTFRSSDKEGVTCSIVLRPRSNFREGTTITFEGTLTCPTSAVCNQVAAREVTPGPPIVVTTPSGDSTTTGGESTGSPSASPSASGASSSPSPSGAATTAG</sequence>
<dbReference type="STRING" id="1577474.GA0111570_11446"/>
<feature type="region of interest" description="Disordered" evidence="1">
    <location>
        <begin position="214"/>
        <end position="261"/>
    </location>
</feature>
<keyword evidence="3" id="KW-1185">Reference proteome</keyword>
<feature type="compositionally biased region" description="Low complexity" evidence="1">
    <location>
        <begin position="218"/>
        <end position="261"/>
    </location>
</feature>
<evidence type="ECO:0000313" key="3">
    <source>
        <dbReference type="Proteomes" id="UP000199086"/>
    </source>
</evidence>
<dbReference type="EMBL" id="FMYF01000014">
    <property type="protein sequence ID" value="SDC01838.1"/>
    <property type="molecule type" value="Genomic_DNA"/>
</dbReference>
<reference evidence="2 3" key="1">
    <citation type="submission" date="2016-06" db="EMBL/GenBank/DDBJ databases">
        <authorList>
            <person name="Olsen C.W."/>
            <person name="Carey S."/>
            <person name="Hinshaw L."/>
            <person name="Karasin A.I."/>
        </authorList>
    </citation>
    <scope>NUCLEOTIDE SEQUENCE [LARGE SCALE GENOMIC DNA]</scope>
    <source>
        <strain evidence="2 3">LZ-22</strain>
    </source>
</reference>
<organism evidence="2 3">
    <name type="scientific">Raineyella antarctica</name>
    <dbReference type="NCBI Taxonomy" id="1577474"/>
    <lineage>
        <taxon>Bacteria</taxon>
        <taxon>Bacillati</taxon>
        <taxon>Actinomycetota</taxon>
        <taxon>Actinomycetes</taxon>
        <taxon>Propionibacteriales</taxon>
        <taxon>Propionibacteriaceae</taxon>
        <taxon>Raineyella</taxon>
    </lineage>
</organism>
<dbReference type="Proteomes" id="UP000199086">
    <property type="component" value="Unassembled WGS sequence"/>
</dbReference>
<proteinExistence type="predicted"/>
<accession>A0A1G6I5Z2</accession>
<dbReference type="PROSITE" id="PS51257">
    <property type="entry name" value="PROKAR_LIPOPROTEIN"/>
    <property type="match status" value="1"/>
</dbReference>
<dbReference type="AlphaFoldDB" id="A0A1G6I5Z2"/>